<dbReference type="GeneID" id="588243"/>
<name>A0A7M7PU75_STRPU</name>
<dbReference type="InterPro" id="IPR000889">
    <property type="entry name" value="Glutathione_peroxidase"/>
</dbReference>
<dbReference type="GO" id="GO:0005576">
    <property type="term" value="C:extracellular region"/>
    <property type="evidence" value="ECO:0007669"/>
    <property type="project" value="UniProtKB-SubCell"/>
</dbReference>
<dbReference type="InParanoid" id="A0A7M7PU75"/>
<keyword evidence="7" id="KW-0325">Glycoprotein</keyword>
<evidence type="ECO:0000313" key="10">
    <source>
        <dbReference type="Proteomes" id="UP000007110"/>
    </source>
</evidence>
<dbReference type="PROSITE" id="PS00460">
    <property type="entry name" value="GLUTATHIONE_PEROXID_1"/>
    <property type="match status" value="1"/>
</dbReference>
<sequence>MRSLITPLIRRMSTGNKSTIYGFTVASLDGKERQLSDYQGKVCMIINVASLCGTTTRDYHQLNELTAKYGSRGFEVLAFPCNQFGHQENCKNEEILDLLKYVRPGQGYSPQFPIFSKVTVNGKDTHPLYTFLKTTLPFPSDLAAGAGSVLMNDPKGIIWNPVRRYDISWNFEKFLIGQDGVPFGRYSPKLPPADLAGDIEKLL</sequence>
<dbReference type="PRINTS" id="PR01011">
    <property type="entry name" value="GLUTPROXDASE"/>
</dbReference>
<evidence type="ECO:0000256" key="1">
    <source>
        <dbReference type="ARBA" id="ARBA00004613"/>
    </source>
</evidence>
<dbReference type="Pfam" id="PF00255">
    <property type="entry name" value="GSHPx"/>
    <property type="match status" value="1"/>
</dbReference>
<accession>A0A7M7PU75</accession>
<comment type="subcellular location">
    <subcellularLocation>
        <location evidence="1">Secreted</location>
    </subcellularLocation>
</comment>
<comment type="similarity">
    <text evidence="2 8">Belongs to the glutathione peroxidase family.</text>
</comment>
<dbReference type="InterPro" id="IPR029760">
    <property type="entry name" value="GPX_CS"/>
</dbReference>
<reference evidence="9" key="2">
    <citation type="submission" date="2021-01" db="UniProtKB">
        <authorList>
            <consortium name="EnsemblMetazoa"/>
        </authorList>
    </citation>
    <scope>IDENTIFICATION</scope>
</reference>
<keyword evidence="6 8" id="KW-0560">Oxidoreductase</keyword>
<organism evidence="9 10">
    <name type="scientific">Strongylocentrotus purpuratus</name>
    <name type="common">Purple sea urchin</name>
    <dbReference type="NCBI Taxonomy" id="7668"/>
    <lineage>
        <taxon>Eukaryota</taxon>
        <taxon>Metazoa</taxon>
        <taxon>Echinodermata</taxon>
        <taxon>Eleutherozoa</taxon>
        <taxon>Echinozoa</taxon>
        <taxon>Echinoidea</taxon>
        <taxon>Euechinoidea</taxon>
        <taxon>Echinacea</taxon>
        <taxon>Camarodonta</taxon>
        <taxon>Echinidea</taxon>
        <taxon>Strongylocentrotidae</taxon>
        <taxon>Strongylocentrotus</taxon>
    </lineage>
</organism>
<evidence type="ECO:0000256" key="8">
    <source>
        <dbReference type="RuleBase" id="RU000499"/>
    </source>
</evidence>
<dbReference type="PROSITE" id="PS00763">
    <property type="entry name" value="GLUTATHIONE_PEROXID_2"/>
    <property type="match status" value="1"/>
</dbReference>
<dbReference type="InterPro" id="IPR036249">
    <property type="entry name" value="Thioredoxin-like_sf"/>
</dbReference>
<proteinExistence type="inferred from homology"/>
<dbReference type="CDD" id="cd00340">
    <property type="entry name" value="GSH_Peroxidase"/>
    <property type="match status" value="1"/>
</dbReference>
<evidence type="ECO:0000256" key="7">
    <source>
        <dbReference type="ARBA" id="ARBA00023180"/>
    </source>
</evidence>
<dbReference type="InterPro" id="IPR029759">
    <property type="entry name" value="GPX_AS"/>
</dbReference>
<evidence type="ECO:0000256" key="3">
    <source>
        <dbReference type="ARBA" id="ARBA00022525"/>
    </source>
</evidence>
<dbReference type="SUPFAM" id="SSF52833">
    <property type="entry name" value="Thioredoxin-like"/>
    <property type="match status" value="1"/>
</dbReference>
<dbReference type="GO" id="GO:0006979">
    <property type="term" value="P:response to oxidative stress"/>
    <property type="evidence" value="ECO:0007669"/>
    <property type="project" value="InterPro"/>
</dbReference>
<dbReference type="PROSITE" id="PS51355">
    <property type="entry name" value="GLUTATHIONE_PEROXID_3"/>
    <property type="match status" value="1"/>
</dbReference>
<keyword evidence="4 8" id="KW-0575">Peroxidase</keyword>
<keyword evidence="3" id="KW-0964">Secreted</keyword>
<dbReference type="PANTHER" id="PTHR11592">
    <property type="entry name" value="GLUTATHIONE PEROXIDASE"/>
    <property type="match status" value="1"/>
</dbReference>
<evidence type="ECO:0000256" key="5">
    <source>
        <dbReference type="ARBA" id="ARBA00022729"/>
    </source>
</evidence>
<protein>
    <recommendedName>
        <fullName evidence="8">Glutathione peroxidase</fullName>
    </recommendedName>
</protein>
<dbReference type="PANTHER" id="PTHR11592:SF88">
    <property type="entry name" value="GLUTATHIONE PEROXIDASE-RELATED"/>
    <property type="match status" value="1"/>
</dbReference>
<dbReference type="Proteomes" id="UP000007110">
    <property type="component" value="Unassembled WGS sequence"/>
</dbReference>
<evidence type="ECO:0000313" key="9">
    <source>
        <dbReference type="EnsemblMetazoa" id="XP_030855333"/>
    </source>
</evidence>
<keyword evidence="10" id="KW-1185">Reference proteome</keyword>
<evidence type="ECO:0000256" key="4">
    <source>
        <dbReference type="ARBA" id="ARBA00022559"/>
    </source>
</evidence>
<evidence type="ECO:0000256" key="2">
    <source>
        <dbReference type="ARBA" id="ARBA00006926"/>
    </source>
</evidence>
<keyword evidence="5" id="KW-0732">Signal</keyword>
<dbReference type="Gene3D" id="3.40.30.10">
    <property type="entry name" value="Glutaredoxin"/>
    <property type="match status" value="1"/>
</dbReference>
<dbReference type="AlphaFoldDB" id="A0A7M7PU75"/>
<reference evidence="10" key="1">
    <citation type="submission" date="2015-02" db="EMBL/GenBank/DDBJ databases">
        <title>Genome sequencing for Strongylocentrotus purpuratus.</title>
        <authorList>
            <person name="Murali S."/>
            <person name="Liu Y."/>
            <person name="Vee V."/>
            <person name="English A."/>
            <person name="Wang M."/>
            <person name="Skinner E."/>
            <person name="Han Y."/>
            <person name="Muzny D.M."/>
            <person name="Worley K.C."/>
            <person name="Gibbs R.A."/>
        </authorList>
    </citation>
    <scope>NUCLEOTIDE SEQUENCE</scope>
</reference>
<dbReference type="EnsemblMetazoa" id="XM_030999473">
    <property type="protein sequence ID" value="XP_030855333"/>
    <property type="gene ID" value="LOC588243"/>
</dbReference>
<dbReference type="PIRSF" id="PIRSF000303">
    <property type="entry name" value="Glutathion_perox"/>
    <property type="match status" value="1"/>
</dbReference>
<dbReference type="RefSeq" id="XP_030855333.1">
    <property type="nucleotide sequence ID" value="XM_030999473.1"/>
</dbReference>
<evidence type="ECO:0000256" key="6">
    <source>
        <dbReference type="ARBA" id="ARBA00023002"/>
    </source>
</evidence>
<dbReference type="GO" id="GO:0004602">
    <property type="term" value="F:glutathione peroxidase activity"/>
    <property type="evidence" value="ECO:0000318"/>
    <property type="project" value="GO_Central"/>
</dbReference>